<dbReference type="Proteomes" id="UP000317650">
    <property type="component" value="Chromosome 2"/>
</dbReference>
<comment type="caution">
    <text evidence="1">The sequence shown here is derived from an EMBL/GenBank/DDBJ whole genome shotgun (WGS) entry which is preliminary data.</text>
</comment>
<accession>A0A4S8IB15</accession>
<protein>
    <submittedName>
        <fullName evidence="1">Uncharacterized protein</fullName>
    </submittedName>
</protein>
<name>A0A4S8IB15_MUSBA</name>
<dbReference type="InterPro" id="IPR009515">
    <property type="entry name" value="DUF1138"/>
</dbReference>
<dbReference type="AlphaFoldDB" id="A0A4S8IB15"/>
<dbReference type="Pfam" id="PF06592">
    <property type="entry name" value="DUF1138"/>
    <property type="match status" value="1"/>
</dbReference>
<gene>
    <name evidence="1" type="ORF">C4D60_Mb02t06510</name>
</gene>
<organism evidence="1 2">
    <name type="scientific">Musa balbisiana</name>
    <name type="common">Banana</name>
    <dbReference type="NCBI Taxonomy" id="52838"/>
    <lineage>
        <taxon>Eukaryota</taxon>
        <taxon>Viridiplantae</taxon>
        <taxon>Streptophyta</taxon>
        <taxon>Embryophyta</taxon>
        <taxon>Tracheophyta</taxon>
        <taxon>Spermatophyta</taxon>
        <taxon>Magnoliopsida</taxon>
        <taxon>Liliopsida</taxon>
        <taxon>Zingiberales</taxon>
        <taxon>Musaceae</taxon>
        <taxon>Musa</taxon>
    </lineage>
</organism>
<proteinExistence type="predicted"/>
<evidence type="ECO:0000313" key="2">
    <source>
        <dbReference type="Proteomes" id="UP000317650"/>
    </source>
</evidence>
<sequence>MHRPRAAQLGDPKSGERQIHSLLLPLFHWLDLAAKLPSFRRTADYSRLNMAAPKIIGSVVASFAFAYVCDTLVADRKIFGGVFLASLTEFPWLLAPADNCSLMAPPATSCCPVLLKPQLFSGSLCNASNTTEEFAAVRPGTTMVLPDEAI</sequence>
<evidence type="ECO:0000313" key="1">
    <source>
        <dbReference type="EMBL" id="THU44352.1"/>
    </source>
</evidence>
<dbReference type="EMBL" id="PYDT01000011">
    <property type="protein sequence ID" value="THU44352.1"/>
    <property type="molecule type" value="Genomic_DNA"/>
</dbReference>
<keyword evidence="2" id="KW-1185">Reference proteome</keyword>
<reference evidence="1 2" key="1">
    <citation type="journal article" date="2019" name="Nat. Plants">
        <title>Genome sequencing of Musa balbisiana reveals subgenome evolution and function divergence in polyploid bananas.</title>
        <authorList>
            <person name="Yao X."/>
        </authorList>
    </citation>
    <scope>NUCLEOTIDE SEQUENCE [LARGE SCALE GENOMIC DNA]</scope>
    <source>
        <strain evidence="2">cv. DH-PKW</strain>
        <tissue evidence="1">Leaves</tissue>
    </source>
</reference>